<dbReference type="GO" id="GO:0016780">
    <property type="term" value="F:phosphotransferase activity, for other substituted phosphate groups"/>
    <property type="evidence" value="ECO:0007669"/>
    <property type="project" value="TreeGrafter"/>
</dbReference>
<organism evidence="9 10">
    <name type="scientific">Clostridium fungisolvens</name>
    <dbReference type="NCBI Taxonomy" id="1604897"/>
    <lineage>
        <taxon>Bacteria</taxon>
        <taxon>Bacillati</taxon>
        <taxon>Bacillota</taxon>
        <taxon>Clostridia</taxon>
        <taxon>Eubacteriales</taxon>
        <taxon>Clostridiaceae</taxon>
        <taxon>Clostridium</taxon>
    </lineage>
</organism>
<dbReference type="EMBL" id="BLZR01000001">
    <property type="protein sequence ID" value="GFP74194.1"/>
    <property type="molecule type" value="Genomic_DNA"/>
</dbReference>
<evidence type="ECO:0000313" key="9">
    <source>
        <dbReference type="EMBL" id="GFP74194.1"/>
    </source>
</evidence>
<evidence type="ECO:0000313" key="10">
    <source>
        <dbReference type="Proteomes" id="UP000580568"/>
    </source>
</evidence>
<accession>A0A6V8SAA8</accession>
<keyword evidence="5 7" id="KW-1133">Transmembrane helix</keyword>
<keyword evidence="6 7" id="KW-0472">Membrane</keyword>
<protein>
    <recommendedName>
        <fullName evidence="8">Bacterial sugar transferase domain-containing protein</fullName>
    </recommendedName>
</protein>
<evidence type="ECO:0000259" key="8">
    <source>
        <dbReference type="Pfam" id="PF02397"/>
    </source>
</evidence>
<dbReference type="InterPro" id="IPR017475">
    <property type="entry name" value="EPS_sugar_tfrase"/>
</dbReference>
<evidence type="ECO:0000256" key="1">
    <source>
        <dbReference type="ARBA" id="ARBA00004141"/>
    </source>
</evidence>
<evidence type="ECO:0000256" key="6">
    <source>
        <dbReference type="ARBA" id="ARBA00023136"/>
    </source>
</evidence>
<comment type="subcellular location">
    <subcellularLocation>
        <location evidence="1">Membrane</location>
        <topology evidence="1">Multi-pass membrane protein</topology>
    </subcellularLocation>
</comment>
<keyword evidence="4 7" id="KW-0812">Transmembrane</keyword>
<proteinExistence type="inferred from homology"/>
<keyword evidence="3" id="KW-0808">Transferase</keyword>
<reference evidence="9 10" key="1">
    <citation type="submission" date="2020-07" db="EMBL/GenBank/DDBJ databases">
        <title>A new beta-1,3-glucan-decomposing anaerobic bacterium isolated from anoxic soil subjected to biological soil disinfestation.</title>
        <authorList>
            <person name="Ueki A."/>
            <person name="Tonouchi A."/>
        </authorList>
    </citation>
    <scope>NUCLEOTIDE SEQUENCE [LARGE SCALE GENOMIC DNA]</scope>
    <source>
        <strain evidence="9 10">TW1</strain>
    </source>
</reference>
<keyword evidence="10" id="KW-1185">Reference proteome</keyword>
<dbReference type="AlphaFoldDB" id="A0A6V8SAA8"/>
<dbReference type="Proteomes" id="UP000580568">
    <property type="component" value="Unassembled WGS sequence"/>
</dbReference>
<dbReference type="PANTHER" id="PTHR30576:SF10">
    <property type="entry name" value="SLL5057 PROTEIN"/>
    <property type="match status" value="1"/>
</dbReference>
<feature type="transmembrane region" description="Helical" evidence="7">
    <location>
        <begin position="49"/>
        <end position="73"/>
    </location>
</feature>
<evidence type="ECO:0000256" key="5">
    <source>
        <dbReference type="ARBA" id="ARBA00022989"/>
    </source>
</evidence>
<dbReference type="RefSeq" id="WP_371874636.1">
    <property type="nucleotide sequence ID" value="NZ_BLZR01000001.1"/>
</dbReference>
<evidence type="ECO:0000256" key="3">
    <source>
        <dbReference type="ARBA" id="ARBA00022679"/>
    </source>
</evidence>
<dbReference type="PANTHER" id="PTHR30576">
    <property type="entry name" value="COLANIC BIOSYNTHESIS UDP-GLUCOSE LIPID CARRIER TRANSFERASE"/>
    <property type="match status" value="1"/>
</dbReference>
<dbReference type="GO" id="GO:0016020">
    <property type="term" value="C:membrane"/>
    <property type="evidence" value="ECO:0007669"/>
    <property type="project" value="UniProtKB-SubCell"/>
</dbReference>
<dbReference type="NCBIfam" id="TIGR03025">
    <property type="entry name" value="EPS_sugtrans"/>
    <property type="match status" value="1"/>
</dbReference>
<comment type="similarity">
    <text evidence="2">Belongs to the bacterial sugar transferase family.</text>
</comment>
<evidence type="ECO:0000256" key="2">
    <source>
        <dbReference type="ARBA" id="ARBA00006464"/>
    </source>
</evidence>
<evidence type="ECO:0000256" key="7">
    <source>
        <dbReference type="SAM" id="Phobius"/>
    </source>
</evidence>
<name>A0A6V8SAA8_9CLOT</name>
<gene>
    <name evidence="9" type="ORF">bsdtw1_00239</name>
</gene>
<evidence type="ECO:0000256" key="4">
    <source>
        <dbReference type="ARBA" id="ARBA00022692"/>
    </source>
</evidence>
<sequence>MSGLGEELFGAEIQDELAMEEEISIKQEVQDDFAINGDRRIVYRAVKRLLDLLGAFFGLIVASPVFLITSILIKLDSKGQVIFSQERVGLNGKTFKMYKFRSMVTNAEELKEKLHKQNEMSGPMFKIKEDPRVTKLGKFIRRTSIDELPQLINVLKGDMSLVGPRPSLPREVTMFEPWMLERLNVKPGLTCYWQVSGRNDIDFEDWMKLDVKYVRERNTFLDIKLIFKTIGVLFGDEHAR</sequence>
<dbReference type="Pfam" id="PF02397">
    <property type="entry name" value="Bac_transf"/>
    <property type="match status" value="1"/>
</dbReference>
<comment type="caution">
    <text evidence="9">The sequence shown here is derived from an EMBL/GenBank/DDBJ whole genome shotgun (WGS) entry which is preliminary data.</text>
</comment>
<feature type="domain" description="Bacterial sugar transferase" evidence="8">
    <location>
        <begin position="47"/>
        <end position="234"/>
    </location>
</feature>
<dbReference type="InterPro" id="IPR003362">
    <property type="entry name" value="Bact_transf"/>
</dbReference>